<comment type="similarity">
    <text evidence="2 7">Belongs to the precorrin methyltransferase family.</text>
</comment>
<dbReference type="SUPFAM" id="SSF53790">
    <property type="entry name" value="Tetrapyrrole methylase"/>
    <property type="match status" value="1"/>
</dbReference>
<dbReference type="PIRSF" id="PIRSF036427">
    <property type="entry name" value="Precrrn-2_mtase"/>
    <property type="match status" value="1"/>
</dbReference>
<dbReference type="GO" id="GO:0032259">
    <property type="term" value="P:methylation"/>
    <property type="evidence" value="ECO:0007669"/>
    <property type="project" value="UniProtKB-KW"/>
</dbReference>
<organism evidence="9 10">
    <name type="scientific">Aestuariirhabdus litorea</name>
    <dbReference type="NCBI Taxonomy" id="2528527"/>
    <lineage>
        <taxon>Bacteria</taxon>
        <taxon>Pseudomonadati</taxon>
        <taxon>Pseudomonadota</taxon>
        <taxon>Gammaproteobacteria</taxon>
        <taxon>Oceanospirillales</taxon>
        <taxon>Aestuariirhabdaceae</taxon>
        <taxon>Aestuariirhabdus</taxon>
    </lineage>
</organism>
<evidence type="ECO:0000256" key="5">
    <source>
        <dbReference type="ARBA" id="ARBA00022679"/>
    </source>
</evidence>
<dbReference type="InterPro" id="IPR000878">
    <property type="entry name" value="4pyrrol_Mease"/>
</dbReference>
<dbReference type="PANTHER" id="PTHR43467:SF2">
    <property type="entry name" value="COBALT-PRECORRIN-2 C(20)-METHYLTRANSFERASE"/>
    <property type="match status" value="1"/>
</dbReference>
<dbReference type="PANTHER" id="PTHR43467">
    <property type="entry name" value="COBALT-PRECORRIN-2 C(20)-METHYLTRANSFERASE"/>
    <property type="match status" value="1"/>
</dbReference>
<dbReference type="Gene3D" id="3.30.950.10">
    <property type="entry name" value="Methyltransferase, Cobalt-precorrin-4 Transmethylase, Domain 2"/>
    <property type="match status" value="1"/>
</dbReference>
<reference evidence="9 10" key="1">
    <citation type="submission" date="2018-08" db="EMBL/GenBank/DDBJ databases">
        <authorList>
            <person name="Khan S.A."/>
        </authorList>
    </citation>
    <scope>NUCLEOTIDE SEQUENCE [LARGE SCALE GENOMIC DNA]</scope>
    <source>
        <strain evidence="9 10">GTF-13</strain>
    </source>
</reference>
<dbReference type="NCBIfam" id="TIGR01467">
    <property type="entry name" value="cobI_cbiL"/>
    <property type="match status" value="1"/>
</dbReference>
<dbReference type="GO" id="GO:0009236">
    <property type="term" value="P:cobalamin biosynthetic process"/>
    <property type="evidence" value="ECO:0007669"/>
    <property type="project" value="UniProtKB-UniRule"/>
</dbReference>
<evidence type="ECO:0000256" key="3">
    <source>
        <dbReference type="ARBA" id="ARBA00022573"/>
    </source>
</evidence>
<sequence length="243" mass="26185">MSLASGTFTGVGVGPGAPDLLTLRAVRAIAAADLLVYIQNPEGFSLGRHIAREALAMPERNPQQCELPIPLNMSKDRKQINLQYDRAAEQISEHLGQGGNAVFLCEGDPLFFGSFIYMQSRLQERFPCSIIPGVTSVSAASAAVGIPLTLIDENLAVLSARTTDQAIGDALTRFHSVALLKAGPQLPRLLSLLEASGRLGDGVYLERIGHDDQRIVHDLGSLSGTTGPYFSLLLITRRERPLR</sequence>
<keyword evidence="10" id="KW-1185">Reference proteome</keyword>
<protein>
    <submittedName>
        <fullName evidence="9">Precorrin-2 C(20)-methyltransferase</fullName>
        <ecNumber evidence="9">2.1.1.130</ecNumber>
    </submittedName>
</protein>
<keyword evidence="6" id="KW-0949">S-adenosyl-L-methionine</keyword>
<keyword evidence="5 9" id="KW-0808">Transferase</keyword>
<evidence type="ECO:0000256" key="4">
    <source>
        <dbReference type="ARBA" id="ARBA00022603"/>
    </source>
</evidence>
<evidence type="ECO:0000256" key="2">
    <source>
        <dbReference type="ARBA" id="ARBA00005879"/>
    </source>
</evidence>
<evidence type="ECO:0000256" key="1">
    <source>
        <dbReference type="ARBA" id="ARBA00004953"/>
    </source>
</evidence>
<feature type="domain" description="Tetrapyrrole methylase" evidence="8">
    <location>
        <begin position="8"/>
        <end position="217"/>
    </location>
</feature>
<evidence type="ECO:0000313" key="9">
    <source>
        <dbReference type="EMBL" id="RRJ84517.1"/>
    </source>
</evidence>
<gene>
    <name evidence="9" type="primary">cobI</name>
    <name evidence="9" type="ORF">D0544_05265</name>
</gene>
<dbReference type="InterPro" id="IPR014776">
    <property type="entry name" value="4pyrrole_Mease_sub2"/>
</dbReference>
<dbReference type="EMBL" id="QWEZ01000001">
    <property type="protein sequence ID" value="RRJ84517.1"/>
    <property type="molecule type" value="Genomic_DNA"/>
</dbReference>
<dbReference type="InterPro" id="IPR035996">
    <property type="entry name" value="4pyrrol_Methylase_sf"/>
</dbReference>
<evidence type="ECO:0000259" key="8">
    <source>
        <dbReference type="Pfam" id="PF00590"/>
    </source>
</evidence>
<dbReference type="GO" id="GO:0030788">
    <property type="term" value="F:precorrin-2 C20-methyltransferase activity"/>
    <property type="evidence" value="ECO:0007669"/>
    <property type="project" value="UniProtKB-EC"/>
</dbReference>
<dbReference type="Proteomes" id="UP000280792">
    <property type="component" value="Unassembled WGS sequence"/>
</dbReference>
<evidence type="ECO:0000256" key="7">
    <source>
        <dbReference type="PIRNR" id="PIRNR036427"/>
    </source>
</evidence>
<keyword evidence="4 9" id="KW-0489">Methyltransferase</keyword>
<dbReference type="InterPro" id="IPR012382">
    <property type="entry name" value="CobI/CbiL"/>
</dbReference>
<dbReference type="CDD" id="cd11645">
    <property type="entry name" value="Precorrin_2_C20_MT"/>
    <property type="match status" value="1"/>
</dbReference>
<dbReference type="Pfam" id="PF00590">
    <property type="entry name" value="TP_methylase"/>
    <property type="match status" value="1"/>
</dbReference>
<dbReference type="EC" id="2.1.1.130" evidence="9"/>
<dbReference type="InterPro" id="IPR014777">
    <property type="entry name" value="4pyrrole_Mease_sub1"/>
</dbReference>
<dbReference type="RefSeq" id="WP_125014947.1">
    <property type="nucleotide sequence ID" value="NZ_QWEZ01000001.1"/>
</dbReference>
<dbReference type="UniPathway" id="UPA00148"/>
<accession>A0A3P3VQB6</accession>
<proteinExistence type="inferred from homology"/>
<reference evidence="9 10" key="2">
    <citation type="submission" date="2018-12" db="EMBL/GenBank/DDBJ databases">
        <title>Simiduia agarivorans gen. nov., sp. nov., a marine, agarolytic bacterium isolated from shallow coastal water from Keelung, Taiwan.</title>
        <authorList>
            <person name="Shieh W.Y."/>
        </authorList>
    </citation>
    <scope>NUCLEOTIDE SEQUENCE [LARGE SCALE GENOMIC DNA]</scope>
    <source>
        <strain evidence="9 10">GTF-13</strain>
    </source>
</reference>
<comment type="pathway">
    <text evidence="1">Cofactor biosynthesis; adenosylcobalamin biosynthesis.</text>
</comment>
<evidence type="ECO:0000256" key="6">
    <source>
        <dbReference type="ARBA" id="ARBA00022691"/>
    </source>
</evidence>
<dbReference type="InterPro" id="IPR006364">
    <property type="entry name" value="CobI/CbiL/CobIJ_dom"/>
</dbReference>
<dbReference type="Gene3D" id="3.40.1010.10">
    <property type="entry name" value="Cobalt-precorrin-4 Transmethylase, Domain 1"/>
    <property type="match status" value="1"/>
</dbReference>
<dbReference type="AlphaFoldDB" id="A0A3P3VQB6"/>
<keyword evidence="3" id="KW-0169">Cobalamin biosynthesis</keyword>
<name>A0A3P3VQB6_9GAMM</name>
<comment type="caution">
    <text evidence="9">The sequence shown here is derived from an EMBL/GenBank/DDBJ whole genome shotgun (WGS) entry which is preliminary data.</text>
</comment>
<evidence type="ECO:0000313" key="10">
    <source>
        <dbReference type="Proteomes" id="UP000280792"/>
    </source>
</evidence>